<dbReference type="Proteomes" id="UP000218418">
    <property type="component" value="Chromosome"/>
</dbReference>
<dbReference type="AlphaFoldDB" id="A0A1Z4LPX5"/>
<gene>
    <name evidence="1" type="ORF">NIES267_26350</name>
</gene>
<organism evidence="1 2">
    <name type="scientific">Calothrix parasitica NIES-267</name>
    <dbReference type="NCBI Taxonomy" id="1973488"/>
    <lineage>
        <taxon>Bacteria</taxon>
        <taxon>Bacillati</taxon>
        <taxon>Cyanobacteriota</taxon>
        <taxon>Cyanophyceae</taxon>
        <taxon>Nostocales</taxon>
        <taxon>Calotrichaceae</taxon>
        <taxon>Calothrix</taxon>
    </lineage>
</organism>
<reference evidence="1 2" key="1">
    <citation type="submission" date="2017-06" db="EMBL/GenBank/DDBJ databases">
        <title>Genome sequencing of cyanobaciteial culture collection at National Institute for Environmental Studies (NIES).</title>
        <authorList>
            <person name="Hirose Y."/>
            <person name="Shimura Y."/>
            <person name="Fujisawa T."/>
            <person name="Nakamura Y."/>
            <person name="Kawachi M."/>
        </authorList>
    </citation>
    <scope>NUCLEOTIDE SEQUENCE [LARGE SCALE GENOMIC DNA]</scope>
    <source>
        <strain evidence="1 2">NIES-267</strain>
    </source>
</reference>
<evidence type="ECO:0000313" key="1">
    <source>
        <dbReference type="EMBL" id="BAY83148.1"/>
    </source>
</evidence>
<evidence type="ECO:0000313" key="2">
    <source>
        <dbReference type="Proteomes" id="UP000218418"/>
    </source>
</evidence>
<keyword evidence="2" id="KW-1185">Reference proteome</keyword>
<name>A0A1Z4LPX5_9CYAN</name>
<proteinExistence type="predicted"/>
<dbReference type="EMBL" id="AP018227">
    <property type="protein sequence ID" value="BAY83148.1"/>
    <property type="molecule type" value="Genomic_DNA"/>
</dbReference>
<sequence length="400" mass="43090">MNSSVLGLLTNVLATSLLLAMSGIVDSTFAIEGVEKSDHNQLDTPELLQQTTLLNIETAALKDESLAVQELAQFQESELTINSATPSEAVTQDLFSSETEATVAFSDKFTSETDSVTKIDESLTPQGDFVLAQEPIIAFTPAKPSFERVKEVQRKLRDLDKIKLDTQYSSPSMSVYIPVGYGADNNTGFVAADYQERTRFGNSEDGEMVFGVGLGDAKKSVGVVLYYTLASVSNRYNSDFGIGGFNVKIHRQIKDDLAVAVGMNGFLNIGSYSSNLTNDFENSLYGVVTKVIRTRDDISKPFSRVAVTAGVGNGQFRTEDSINNNKDNFNVFGNVVARVHPRASLIAEWTGQDLAVGASIAPFKNIPLVITPAVRDIAGPGRGASDGARFVIGAGFGFKF</sequence>
<protein>
    <submittedName>
        <fullName evidence="1">Uncharacterized protein</fullName>
    </submittedName>
</protein>
<accession>A0A1Z4LPX5</accession>